<dbReference type="CDD" id="cd05269">
    <property type="entry name" value="TMR_SDR_a"/>
    <property type="match status" value="1"/>
</dbReference>
<dbReference type="Pfam" id="PF05368">
    <property type="entry name" value="NmrA"/>
    <property type="match status" value="1"/>
</dbReference>
<proteinExistence type="predicted"/>
<dbReference type="PANTHER" id="PTHR47129">
    <property type="entry name" value="QUINONE OXIDOREDUCTASE 2"/>
    <property type="match status" value="1"/>
</dbReference>
<dbReference type="EC" id="1.6.5.2" evidence="2"/>
<dbReference type="Proteomes" id="UP001595901">
    <property type="component" value="Unassembled WGS sequence"/>
</dbReference>
<dbReference type="Gene3D" id="3.40.50.720">
    <property type="entry name" value="NAD(P)-binding Rossmann-like Domain"/>
    <property type="match status" value="1"/>
</dbReference>
<keyword evidence="2" id="KW-0560">Oxidoreductase</keyword>
<protein>
    <submittedName>
        <fullName evidence="2">SDR family oxidoreductase</fullName>
        <ecNumber evidence="2">1.6.5.2</ecNumber>
    </submittedName>
</protein>
<sequence>MTKLALTGGTGHLGGLVAQTLESEKLNVRYLARRPEAVSRAKGVSVYKASYEHSPEVVEALAGVDVLFMVSASESATRLQEHQAFIDSAKEAGVGHIIYTSFYNANPNSTFTLSPTHAATEKYIKDRGFTYTFLRDNFYTDFFAELCQEYGEIKGPAGNGRVSLVVRADVAEVVAQILKDPEKWANRTLDMTGPEDLTLAEIAQIASEILGKEIAYVEETVEEAYTSRQAWPAEEWEYDAWVSTYTAIAKGEQAGVSDDIESVLGRKATSLETYLKNLI</sequence>
<organism evidence="2 3">
    <name type="scientific">Streptococcus dentapri</name>
    <dbReference type="NCBI Taxonomy" id="573564"/>
    <lineage>
        <taxon>Bacteria</taxon>
        <taxon>Bacillati</taxon>
        <taxon>Bacillota</taxon>
        <taxon>Bacilli</taxon>
        <taxon>Lactobacillales</taxon>
        <taxon>Streptococcaceae</taxon>
        <taxon>Streptococcus</taxon>
    </lineage>
</organism>
<evidence type="ECO:0000313" key="2">
    <source>
        <dbReference type="EMBL" id="MFC3931336.1"/>
    </source>
</evidence>
<dbReference type="InterPro" id="IPR052718">
    <property type="entry name" value="NmrA-type_oxidoreductase"/>
</dbReference>
<accession>A0ABV8CYS1</accession>
<reference evidence="3" key="1">
    <citation type="journal article" date="2019" name="Int. J. Syst. Evol. Microbiol.">
        <title>The Global Catalogue of Microorganisms (GCM) 10K type strain sequencing project: providing services to taxonomists for standard genome sequencing and annotation.</title>
        <authorList>
            <consortium name="The Broad Institute Genomics Platform"/>
            <consortium name="The Broad Institute Genome Sequencing Center for Infectious Disease"/>
            <person name="Wu L."/>
            <person name="Ma J."/>
        </authorList>
    </citation>
    <scope>NUCLEOTIDE SEQUENCE [LARGE SCALE GENOMIC DNA]</scope>
    <source>
        <strain evidence="3">CCUG 58728</strain>
    </source>
</reference>
<dbReference type="EMBL" id="JBHSAC010000008">
    <property type="protein sequence ID" value="MFC3931336.1"/>
    <property type="molecule type" value="Genomic_DNA"/>
</dbReference>
<feature type="domain" description="NmrA-like" evidence="1">
    <location>
        <begin position="3"/>
        <end position="227"/>
    </location>
</feature>
<gene>
    <name evidence="2" type="ORF">ACFOSE_00760</name>
</gene>
<dbReference type="InterPro" id="IPR008030">
    <property type="entry name" value="NmrA-like"/>
</dbReference>
<name>A0ABV8CYS1_9STRE</name>
<evidence type="ECO:0000259" key="1">
    <source>
        <dbReference type="Pfam" id="PF05368"/>
    </source>
</evidence>
<evidence type="ECO:0000313" key="3">
    <source>
        <dbReference type="Proteomes" id="UP001595901"/>
    </source>
</evidence>
<keyword evidence="3" id="KW-1185">Reference proteome</keyword>
<dbReference type="GO" id="GO:0003955">
    <property type="term" value="F:NAD(P)H dehydrogenase (quinone) activity"/>
    <property type="evidence" value="ECO:0007669"/>
    <property type="project" value="UniProtKB-EC"/>
</dbReference>
<dbReference type="SUPFAM" id="SSF51735">
    <property type="entry name" value="NAD(P)-binding Rossmann-fold domains"/>
    <property type="match status" value="1"/>
</dbReference>
<dbReference type="PANTHER" id="PTHR47129:SF1">
    <property type="entry name" value="NMRA-LIKE DOMAIN-CONTAINING PROTEIN"/>
    <property type="match status" value="1"/>
</dbReference>
<dbReference type="InterPro" id="IPR036291">
    <property type="entry name" value="NAD(P)-bd_dom_sf"/>
</dbReference>
<dbReference type="Gene3D" id="3.90.25.10">
    <property type="entry name" value="UDP-galactose 4-epimerase, domain 1"/>
    <property type="match status" value="1"/>
</dbReference>
<dbReference type="RefSeq" id="WP_380429209.1">
    <property type="nucleotide sequence ID" value="NZ_JBHSAC010000008.1"/>
</dbReference>
<comment type="caution">
    <text evidence="2">The sequence shown here is derived from an EMBL/GenBank/DDBJ whole genome shotgun (WGS) entry which is preliminary data.</text>
</comment>